<dbReference type="EMBL" id="FXAY01000005">
    <property type="protein sequence ID" value="SMG45372.1"/>
    <property type="molecule type" value="Genomic_DNA"/>
</dbReference>
<organism evidence="2 3">
    <name type="scientific">Agreia pratensis</name>
    <dbReference type="NCBI Taxonomy" id="150121"/>
    <lineage>
        <taxon>Bacteria</taxon>
        <taxon>Bacillati</taxon>
        <taxon>Actinomycetota</taxon>
        <taxon>Actinomycetes</taxon>
        <taxon>Micrococcales</taxon>
        <taxon>Microbacteriaceae</taxon>
        <taxon>Agreia</taxon>
    </lineage>
</organism>
<reference evidence="3" key="1">
    <citation type="submission" date="2017-04" db="EMBL/GenBank/DDBJ databases">
        <authorList>
            <person name="Varghese N."/>
            <person name="Submissions S."/>
        </authorList>
    </citation>
    <scope>NUCLEOTIDE SEQUENCE [LARGE SCALE GENOMIC DNA]</scope>
    <source>
        <strain evidence="3">VKM Ac-2510</strain>
    </source>
</reference>
<evidence type="ECO:0000313" key="2">
    <source>
        <dbReference type="EMBL" id="SMG45372.1"/>
    </source>
</evidence>
<dbReference type="OrthoDB" id="2935121at2"/>
<dbReference type="AlphaFoldDB" id="A0A1X7KUY9"/>
<keyword evidence="3" id="KW-1185">Reference proteome</keyword>
<accession>A0A1X7KUY9</accession>
<gene>
    <name evidence="2" type="ORF">SAMN06296010_2987</name>
</gene>
<dbReference type="Proteomes" id="UP000193244">
    <property type="component" value="Unassembled WGS sequence"/>
</dbReference>
<dbReference type="STRING" id="150121.SAMN06296010_2987"/>
<protein>
    <submittedName>
        <fullName evidence="2">Uncharacterized protein</fullName>
    </submittedName>
</protein>
<feature type="region of interest" description="Disordered" evidence="1">
    <location>
        <begin position="1"/>
        <end position="21"/>
    </location>
</feature>
<name>A0A1X7KUY9_9MICO</name>
<evidence type="ECO:0000313" key="3">
    <source>
        <dbReference type="Proteomes" id="UP000193244"/>
    </source>
</evidence>
<proteinExistence type="predicted"/>
<evidence type="ECO:0000256" key="1">
    <source>
        <dbReference type="SAM" id="MobiDB-lite"/>
    </source>
</evidence>
<sequence length="87" mass="9953">MDREDSAYPISVRRADLSGPDGERVSQFVEAYLRQTEVEKAAHLGDTRDDAIRLYCARGFETVTSWEERPRLVCMQLEPDLLSDFDG</sequence>
<dbReference type="RefSeq" id="WP_085487442.1">
    <property type="nucleotide sequence ID" value="NZ_FXAY01000005.1"/>
</dbReference>